<keyword evidence="1" id="KW-1133">Transmembrane helix</keyword>
<feature type="transmembrane region" description="Helical" evidence="1">
    <location>
        <begin position="32"/>
        <end position="52"/>
    </location>
</feature>
<gene>
    <name evidence="2" type="ORF">BED47_21130</name>
</gene>
<dbReference type="RefSeq" id="WP_025568758.1">
    <property type="nucleotide sequence ID" value="NZ_MDKC01000011.1"/>
</dbReference>
<dbReference type="Pfam" id="PF10710">
    <property type="entry name" value="DUF2512"/>
    <property type="match status" value="1"/>
</dbReference>
<dbReference type="EMBL" id="MDKC01000011">
    <property type="protein sequence ID" value="ODG92175.1"/>
    <property type="molecule type" value="Genomic_DNA"/>
</dbReference>
<organism evidence="2 3">
    <name type="scientific">Gottfriedia luciferensis</name>
    <dbReference type="NCBI Taxonomy" id="178774"/>
    <lineage>
        <taxon>Bacteria</taxon>
        <taxon>Bacillati</taxon>
        <taxon>Bacillota</taxon>
        <taxon>Bacilli</taxon>
        <taxon>Bacillales</taxon>
        <taxon>Bacillaceae</taxon>
        <taxon>Gottfriedia</taxon>
    </lineage>
</organism>
<dbReference type="InterPro" id="IPR019649">
    <property type="entry name" value="DUF2512"/>
</dbReference>
<name>A0ABX2ZR38_9BACI</name>
<comment type="caution">
    <text evidence="2">The sequence shown here is derived from an EMBL/GenBank/DDBJ whole genome shotgun (WGS) entry which is preliminary data.</text>
</comment>
<feature type="transmembrane region" description="Helical" evidence="1">
    <location>
        <begin position="59"/>
        <end position="76"/>
    </location>
</feature>
<evidence type="ECO:0008006" key="4">
    <source>
        <dbReference type="Google" id="ProtNLM"/>
    </source>
</evidence>
<evidence type="ECO:0000256" key="1">
    <source>
        <dbReference type="SAM" id="Phobius"/>
    </source>
</evidence>
<sequence>MKHIKAFIIKFIACLALLYIILGLGYDMAFRNVFLISLVLGVIAYIVGDLLILPKTNNTIATIADAGLAYLIIWYMGSKLTYGGSMVTPALISAIGIALFEIFFHKYVYHNVIKNTEHRENVSTGNLRYQTEASEELTPDIQDEKIKK</sequence>
<keyword evidence="1" id="KW-0472">Membrane</keyword>
<accession>A0ABX2ZR38</accession>
<dbReference type="Proteomes" id="UP000094580">
    <property type="component" value="Unassembled WGS sequence"/>
</dbReference>
<keyword evidence="1" id="KW-0812">Transmembrane</keyword>
<feature type="transmembrane region" description="Helical" evidence="1">
    <location>
        <begin position="82"/>
        <end position="104"/>
    </location>
</feature>
<proteinExistence type="predicted"/>
<protein>
    <recommendedName>
        <fullName evidence="4">DUF2512 domain-containing protein</fullName>
    </recommendedName>
</protein>
<evidence type="ECO:0000313" key="2">
    <source>
        <dbReference type="EMBL" id="ODG92175.1"/>
    </source>
</evidence>
<evidence type="ECO:0000313" key="3">
    <source>
        <dbReference type="Proteomes" id="UP000094580"/>
    </source>
</evidence>
<feature type="transmembrane region" description="Helical" evidence="1">
    <location>
        <begin position="7"/>
        <end position="26"/>
    </location>
</feature>
<reference evidence="2 3" key="1">
    <citation type="submission" date="2016-07" db="EMBL/GenBank/DDBJ databases">
        <authorList>
            <person name="Townsley L."/>
            <person name="Shank E.A."/>
        </authorList>
    </citation>
    <scope>NUCLEOTIDE SEQUENCE [LARGE SCALE GENOMIC DNA]</scope>
    <source>
        <strain evidence="2 3">CH01</strain>
    </source>
</reference>
<keyword evidence="3" id="KW-1185">Reference proteome</keyword>